<keyword evidence="3" id="KW-1185">Reference proteome</keyword>
<dbReference type="RefSeq" id="WP_201934174.1">
    <property type="nucleotide sequence ID" value="NZ_JAERSG010000001.1"/>
</dbReference>
<dbReference type="EMBL" id="JAERSG010000001">
    <property type="protein sequence ID" value="MBL0747001.1"/>
    <property type="molecule type" value="Genomic_DNA"/>
</dbReference>
<sequence>MDLKDRFDQATSGGPSHPPLEERLHHGRRAAGRRTAGRALGGIVVAATVATGVATLSTGQEDRATDRPAPAVSSPTPAPALDIPVTASMENWEPEEWARMNPRTAELTVRRGVTATNMVDPAIRGFTSVALDLTRDGQRRYVLLVRRQGIVSVSWDAPAGRTLREFVADEQDPMDSLPIATVRGTLDASLPLVGYRDGELYTVGGAEIVRVVEDPIEGFCAPNATAAVELLHEGVTYFAVLGDGNCGSSFSKLGDVASLEAIVARRRANIDWAADAQGERQRKELEREVAEKREQSDRR</sequence>
<evidence type="ECO:0008006" key="4">
    <source>
        <dbReference type="Google" id="ProtNLM"/>
    </source>
</evidence>
<dbReference type="Proteomes" id="UP000636918">
    <property type="component" value="Unassembled WGS sequence"/>
</dbReference>
<reference evidence="2 3" key="1">
    <citation type="submission" date="2021-01" db="EMBL/GenBank/DDBJ databases">
        <title>Genome seq and assembly of Nocardiodes sp. G10.</title>
        <authorList>
            <person name="Chhetri G."/>
        </authorList>
    </citation>
    <scope>NUCLEOTIDE SEQUENCE [LARGE SCALE GENOMIC DNA]</scope>
    <source>
        <strain evidence="2 3">G10</strain>
    </source>
</reference>
<gene>
    <name evidence="2" type="ORF">JI751_05200</name>
</gene>
<evidence type="ECO:0000256" key="1">
    <source>
        <dbReference type="SAM" id="MobiDB-lite"/>
    </source>
</evidence>
<feature type="region of interest" description="Disordered" evidence="1">
    <location>
        <begin position="56"/>
        <end position="82"/>
    </location>
</feature>
<evidence type="ECO:0000313" key="2">
    <source>
        <dbReference type="EMBL" id="MBL0747001.1"/>
    </source>
</evidence>
<feature type="compositionally biased region" description="Basic residues" evidence="1">
    <location>
        <begin position="25"/>
        <end position="35"/>
    </location>
</feature>
<name>A0ABS1L5P9_9ACTN</name>
<accession>A0ABS1L5P9</accession>
<evidence type="ECO:0000313" key="3">
    <source>
        <dbReference type="Proteomes" id="UP000636918"/>
    </source>
</evidence>
<proteinExistence type="predicted"/>
<feature type="region of interest" description="Disordered" evidence="1">
    <location>
        <begin position="276"/>
        <end position="299"/>
    </location>
</feature>
<organism evidence="2 3">
    <name type="scientific">Nocardioides baculatus</name>
    <dbReference type="NCBI Taxonomy" id="2801337"/>
    <lineage>
        <taxon>Bacteria</taxon>
        <taxon>Bacillati</taxon>
        <taxon>Actinomycetota</taxon>
        <taxon>Actinomycetes</taxon>
        <taxon>Propionibacteriales</taxon>
        <taxon>Nocardioidaceae</taxon>
        <taxon>Nocardioides</taxon>
    </lineage>
</organism>
<feature type="compositionally biased region" description="Basic and acidic residues" evidence="1">
    <location>
        <begin position="277"/>
        <end position="299"/>
    </location>
</feature>
<comment type="caution">
    <text evidence="2">The sequence shown here is derived from an EMBL/GenBank/DDBJ whole genome shotgun (WGS) entry which is preliminary data.</text>
</comment>
<feature type="region of interest" description="Disordered" evidence="1">
    <location>
        <begin position="1"/>
        <end position="35"/>
    </location>
</feature>
<protein>
    <recommendedName>
        <fullName evidence="4">Secreted protein</fullName>
    </recommendedName>
</protein>